<comment type="caution">
    <text evidence="1">The sequence shown here is derived from an EMBL/GenBank/DDBJ whole genome shotgun (WGS) entry which is preliminary data.</text>
</comment>
<proteinExistence type="predicted"/>
<evidence type="ECO:0000313" key="1">
    <source>
        <dbReference type="EMBL" id="KAF1804253.1"/>
    </source>
</evidence>
<name>A0A8H4BMN8_MUCCL</name>
<reference evidence="1 2" key="1">
    <citation type="submission" date="2019-09" db="EMBL/GenBank/DDBJ databases">
        <authorList>
            <consortium name="DOE Joint Genome Institute"/>
            <person name="Mondo S.J."/>
            <person name="Navarro-Mendoza M.I."/>
            <person name="Perez-Arques C."/>
            <person name="Panchal S."/>
            <person name="Nicolas F.E."/>
            <person name="Ganguly P."/>
            <person name="Pangilinan J."/>
            <person name="Grigoriev I."/>
            <person name="Heitman J."/>
            <person name="Sanya K."/>
            <person name="Garre V."/>
        </authorList>
    </citation>
    <scope>NUCLEOTIDE SEQUENCE [LARGE SCALE GENOMIC DNA]</scope>
    <source>
        <strain evidence="1 2">MU402</strain>
    </source>
</reference>
<dbReference type="AlphaFoldDB" id="A0A8H4BMN8"/>
<dbReference type="Proteomes" id="UP000469890">
    <property type="component" value="Unassembled WGS sequence"/>
</dbReference>
<protein>
    <submittedName>
        <fullName evidence="1">Uncharacterized protein</fullName>
    </submittedName>
</protein>
<accession>A0A8H4BMN8</accession>
<gene>
    <name evidence="1" type="ORF">FB192DRAFT_1090920</name>
</gene>
<evidence type="ECO:0000313" key="2">
    <source>
        <dbReference type="Proteomes" id="UP000469890"/>
    </source>
</evidence>
<sequence>MMSYADHIICLLSSPADLDRLLSHLQVYSAASNAPFGLSRSFCFSKHRAQLILCQAARLHCIHFGFHTRPLPPSKIASRDHRQPEPGQSFLAVSQTGSNPTRSLLSFIEDSQVWVVVLSHPSRISFWWMHHHFFKLFSLLCHLHLEFVSIAFPLDCTDDSARCHPSPLLPYHLSLSSRSFHF</sequence>
<dbReference type="EMBL" id="JAAECE010000003">
    <property type="protein sequence ID" value="KAF1804253.1"/>
    <property type="molecule type" value="Genomic_DNA"/>
</dbReference>
<organism evidence="1 2">
    <name type="scientific">Mucor circinelloides f. lusitanicus</name>
    <name type="common">Mucor racemosus var. lusitanicus</name>
    <dbReference type="NCBI Taxonomy" id="29924"/>
    <lineage>
        <taxon>Eukaryota</taxon>
        <taxon>Fungi</taxon>
        <taxon>Fungi incertae sedis</taxon>
        <taxon>Mucoromycota</taxon>
        <taxon>Mucoromycotina</taxon>
        <taxon>Mucoromycetes</taxon>
        <taxon>Mucorales</taxon>
        <taxon>Mucorineae</taxon>
        <taxon>Mucoraceae</taxon>
        <taxon>Mucor</taxon>
    </lineage>
</organism>